<sequence length="348" mass="39728">MQNLTTPMREWIMRVIITEKPSVNNMLAQVVGGIYPNEEIFFIEAQPFWLNNFRFPKGLSLNEYPFYGQPAYKREQPWGTLVRRLSTHKDGLAIRGEAISLDTAKSVMLRADEIICACDWDHTGIWGFDLFIEQTLGPERASTYPVLVLSGGLDNNSVRRAFKSLITTDHESYQALLSAGKAKRLFEYNYAINSLAILGNLYRKLSSRKEPVFISKYTLQLLIWLSTNSPMAPWKIMSYMVDDWMGTGKYSKKDVRHLYGMGSAASRSSILQDLIKLGLAEETAKQKMQITSLGQAFVDDLHPDCSDVDLQFRIDAWMCQGVEAAEPAIRRYLNTFFGKQLRYKSKAR</sequence>
<geneLocation type="plasmid" evidence="2">
    <name>pmppla107</name>
</geneLocation>
<organism evidence="1 2">
    <name type="scientific">Pseudomonas amygdali pv. lachrymans str. M301315</name>
    <dbReference type="NCBI Taxonomy" id="629260"/>
    <lineage>
        <taxon>Bacteria</taxon>
        <taxon>Pseudomonadati</taxon>
        <taxon>Pseudomonadota</taxon>
        <taxon>Gammaproteobacteria</taxon>
        <taxon>Pseudomonadales</taxon>
        <taxon>Pseudomonadaceae</taxon>
        <taxon>Pseudomonas</taxon>
        <taxon>Pseudomonas amygdali</taxon>
    </lineage>
</organism>
<evidence type="ECO:0000313" key="2">
    <source>
        <dbReference type="Proteomes" id="UP000006426"/>
    </source>
</evidence>
<reference evidence="1 2" key="1">
    <citation type="journal article" date="2011" name="PLoS Pathog.">
        <title>Dynamic evolution of pathogenicity revealed by sequencing and comparative genomics of 19 Pseudomonas syringae isolates.</title>
        <authorList>
            <person name="Baltrus D.A."/>
            <person name="Nishimura M.T."/>
            <person name="Romanchuk A."/>
            <person name="Chang J.H."/>
            <person name="Mukhtar M.S."/>
            <person name="Cherkis K."/>
            <person name="Roach J."/>
            <person name="Grant S.R."/>
            <person name="Jones C.D."/>
            <person name="Dangl J.L."/>
        </authorList>
    </citation>
    <scope>NUCLEOTIDE SEQUENCE [LARGE SCALE GENOMIC DNA]</scope>
    <source>
        <strain evidence="1 2">M301315</strain>
    </source>
</reference>
<protein>
    <submittedName>
        <fullName evidence="1">Uncharacterized protein</fullName>
    </submittedName>
</protein>
<dbReference type="Proteomes" id="UP000006426">
    <property type="component" value="Plasmid pmppla107"/>
</dbReference>
<keyword evidence="1" id="KW-0614">Plasmid</keyword>
<name>A0AAD0PWP7_PSEAV</name>
<gene>
    <name evidence="1" type="ORF">PLA107_033475</name>
</gene>
<evidence type="ECO:0000313" key="1">
    <source>
        <dbReference type="EMBL" id="AXH60123.1"/>
    </source>
</evidence>
<dbReference type="AlphaFoldDB" id="A0AAD0PWP7"/>
<accession>A0AAD0PWP7</accession>
<dbReference type="EMBL" id="CP031226">
    <property type="protein sequence ID" value="AXH60123.1"/>
    <property type="molecule type" value="Genomic_DNA"/>
</dbReference>
<proteinExistence type="predicted"/>